<dbReference type="Pfam" id="PF05137">
    <property type="entry name" value="PilN"/>
    <property type="match status" value="1"/>
</dbReference>
<organism evidence="2 3">
    <name type="scientific">Candidatus Ghiorseimicrobium undicola</name>
    <dbReference type="NCBI Taxonomy" id="1974746"/>
    <lineage>
        <taxon>Bacteria</taxon>
        <taxon>Pseudomonadati</taxon>
        <taxon>Candidatus Omnitrophota</taxon>
        <taxon>Candidatus Ghiorseimicrobium</taxon>
    </lineage>
</organism>
<evidence type="ECO:0000313" key="2">
    <source>
        <dbReference type="EMBL" id="PIQ89013.1"/>
    </source>
</evidence>
<evidence type="ECO:0000313" key="3">
    <source>
        <dbReference type="Proteomes" id="UP000229641"/>
    </source>
</evidence>
<sequence length="187" mass="21098">MIEINLLPENLRLSKAKKGIDFDAVVYFAKLALIVLVGLHVLLLFSVLFYKYRVSSLGREWSHISSKNADVIKLKKDVEGLEARLGITNKLAVEKSRWARRLNSLSLLLPKGIWFNRMRASDGILDITGSVISLKGEEVDSLHKFLQALKKDKFFYSGFKSMEIVSIVRSNVSGVEVIDFSIRGVLE</sequence>
<proteinExistence type="predicted"/>
<protein>
    <recommendedName>
        <fullName evidence="4">Fimbrial assembly protein</fullName>
    </recommendedName>
</protein>
<evidence type="ECO:0008006" key="4">
    <source>
        <dbReference type="Google" id="ProtNLM"/>
    </source>
</evidence>
<dbReference type="InterPro" id="IPR007813">
    <property type="entry name" value="PilN"/>
</dbReference>
<gene>
    <name evidence="2" type="ORF">COV72_05060</name>
</gene>
<feature type="transmembrane region" description="Helical" evidence="1">
    <location>
        <begin position="27"/>
        <end position="50"/>
    </location>
</feature>
<dbReference type="AlphaFoldDB" id="A0A2H0LX64"/>
<dbReference type="InterPro" id="IPR052534">
    <property type="entry name" value="Extracell_DNA_Util/SecSys_Comp"/>
</dbReference>
<dbReference type="Proteomes" id="UP000229641">
    <property type="component" value="Unassembled WGS sequence"/>
</dbReference>
<dbReference type="PANTHER" id="PTHR40278">
    <property type="entry name" value="DNA UTILIZATION PROTEIN HOFN"/>
    <property type="match status" value="1"/>
</dbReference>
<name>A0A2H0LX64_9BACT</name>
<evidence type="ECO:0000256" key="1">
    <source>
        <dbReference type="SAM" id="Phobius"/>
    </source>
</evidence>
<dbReference type="EMBL" id="PCWA01000075">
    <property type="protein sequence ID" value="PIQ89013.1"/>
    <property type="molecule type" value="Genomic_DNA"/>
</dbReference>
<keyword evidence="1" id="KW-1133">Transmembrane helix</keyword>
<accession>A0A2H0LX64</accession>
<keyword evidence="1" id="KW-0812">Transmembrane</keyword>
<comment type="caution">
    <text evidence="2">The sequence shown here is derived from an EMBL/GenBank/DDBJ whole genome shotgun (WGS) entry which is preliminary data.</text>
</comment>
<reference evidence="2 3" key="1">
    <citation type="submission" date="2017-09" db="EMBL/GenBank/DDBJ databases">
        <title>Depth-based differentiation of microbial function through sediment-hosted aquifers and enrichment of novel symbionts in the deep terrestrial subsurface.</title>
        <authorList>
            <person name="Probst A.J."/>
            <person name="Ladd B."/>
            <person name="Jarett J.K."/>
            <person name="Geller-Mcgrath D.E."/>
            <person name="Sieber C.M."/>
            <person name="Emerson J.B."/>
            <person name="Anantharaman K."/>
            <person name="Thomas B.C."/>
            <person name="Malmstrom R."/>
            <person name="Stieglmeier M."/>
            <person name="Klingl A."/>
            <person name="Woyke T."/>
            <person name="Ryan C.M."/>
            <person name="Banfield J.F."/>
        </authorList>
    </citation>
    <scope>NUCLEOTIDE SEQUENCE [LARGE SCALE GENOMIC DNA]</scope>
    <source>
        <strain evidence="2">CG11_big_fil_rev_8_21_14_0_20_42_13</strain>
    </source>
</reference>
<dbReference type="PANTHER" id="PTHR40278:SF1">
    <property type="entry name" value="DNA UTILIZATION PROTEIN HOFN"/>
    <property type="match status" value="1"/>
</dbReference>
<keyword evidence="1" id="KW-0472">Membrane</keyword>